<evidence type="ECO:0000313" key="2">
    <source>
        <dbReference type="Proteomes" id="UP000228934"/>
    </source>
</evidence>
<sequence length="63" mass="6995">MPRPPDGIVLIDCVDFKRTCQQRNMKSALADRFFKVLVIHPSRFGALPGQAYALGELHICVPG</sequence>
<keyword evidence="2" id="KW-1185">Reference proteome</keyword>
<accession>A0A2G9RME8</accession>
<organism evidence="1 2">
    <name type="scientific">Aquarana catesbeiana</name>
    <name type="common">American bullfrog</name>
    <name type="synonym">Rana catesbeiana</name>
    <dbReference type="NCBI Taxonomy" id="8400"/>
    <lineage>
        <taxon>Eukaryota</taxon>
        <taxon>Metazoa</taxon>
        <taxon>Chordata</taxon>
        <taxon>Craniata</taxon>
        <taxon>Vertebrata</taxon>
        <taxon>Euteleostomi</taxon>
        <taxon>Amphibia</taxon>
        <taxon>Batrachia</taxon>
        <taxon>Anura</taxon>
        <taxon>Neobatrachia</taxon>
        <taxon>Ranoidea</taxon>
        <taxon>Ranidae</taxon>
        <taxon>Aquarana</taxon>
    </lineage>
</organism>
<name>A0A2G9RME8_AQUCT</name>
<dbReference type="EMBL" id="KV937390">
    <property type="protein sequence ID" value="PIO29052.1"/>
    <property type="molecule type" value="Genomic_DNA"/>
</dbReference>
<dbReference type="AlphaFoldDB" id="A0A2G9RME8"/>
<reference evidence="2" key="1">
    <citation type="journal article" date="2017" name="Nat. Commun.">
        <title>The North American bullfrog draft genome provides insight into hormonal regulation of long noncoding RNA.</title>
        <authorList>
            <person name="Hammond S.A."/>
            <person name="Warren R.L."/>
            <person name="Vandervalk B.P."/>
            <person name="Kucuk E."/>
            <person name="Khan H."/>
            <person name="Gibb E.A."/>
            <person name="Pandoh P."/>
            <person name="Kirk H."/>
            <person name="Zhao Y."/>
            <person name="Jones M."/>
            <person name="Mungall A.J."/>
            <person name="Coope R."/>
            <person name="Pleasance S."/>
            <person name="Moore R.A."/>
            <person name="Holt R.A."/>
            <person name="Round J.M."/>
            <person name="Ohora S."/>
            <person name="Walle B.V."/>
            <person name="Veldhoen N."/>
            <person name="Helbing C.C."/>
            <person name="Birol I."/>
        </authorList>
    </citation>
    <scope>NUCLEOTIDE SEQUENCE [LARGE SCALE GENOMIC DNA]</scope>
</reference>
<gene>
    <name evidence="1" type="ORF">AB205_0138520</name>
</gene>
<protein>
    <submittedName>
        <fullName evidence="1">Uncharacterized protein</fullName>
    </submittedName>
</protein>
<dbReference type="Proteomes" id="UP000228934">
    <property type="component" value="Unassembled WGS sequence"/>
</dbReference>
<dbReference type="OrthoDB" id="416222at2759"/>
<evidence type="ECO:0000313" key="1">
    <source>
        <dbReference type="EMBL" id="PIO29052.1"/>
    </source>
</evidence>
<proteinExistence type="predicted"/>